<comment type="similarity">
    <text evidence="1">Belongs to the intradiol ring-cleavage dioxygenase family.</text>
</comment>
<keyword evidence="2" id="KW-0223">Dioxygenase</keyword>
<evidence type="ECO:0000259" key="5">
    <source>
        <dbReference type="Pfam" id="PF00775"/>
    </source>
</evidence>
<dbReference type="Proteomes" id="UP000001021">
    <property type="component" value="Chromosome"/>
</dbReference>
<dbReference type="GO" id="GO:0008199">
    <property type="term" value="F:ferric iron binding"/>
    <property type="evidence" value="ECO:0007669"/>
    <property type="project" value="InterPro"/>
</dbReference>
<dbReference type="Gene3D" id="2.60.130.10">
    <property type="entry name" value="Aromatic compound dioxygenase"/>
    <property type="match status" value="1"/>
</dbReference>
<protein>
    <recommendedName>
        <fullName evidence="5">Intradiol ring-cleavage dioxygenases domain-containing protein</fullName>
    </recommendedName>
</protein>
<keyword evidence="4" id="KW-1133">Transmembrane helix</keyword>
<evidence type="ECO:0000256" key="1">
    <source>
        <dbReference type="ARBA" id="ARBA00007825"/>
    </source>
</evidence>
<accession>A0A0H3M0C2</accession>
<reference evidence="6 7" key="1">
    <citation type="journal article" date="2006" name="J. Bacteriol.">
        <title>Comparative genomic analysis of three strains of Ehrlichia ruminantium reveals an active process of genome size plasticity.</title>
        <authorList>
            <person name="Frutos R."/>
            <person name="Viari A."/>
            <person name="Ferraz C."/>
            <person name="Morgat A."/>
            <person name="Eychenie S."/>
            <person name="Kandassami Y."/>
            <person name="Chantal I."/>
            <person name="Bensaid A."/>
            <person name="Coissac E."/>
            <person name="Vachiery N."/>
            <person name="Demaille J."/>
            <person name="Martinez D."/>
        </authorList>
    </citation>
    <scope>NUCLEOTIDE SEQUENCE [LARGE SCALE GENOMIC DNA]</scope>
    <source>
        <strain evidence="6 7">Welgevonden</strain>
    </source>
</reference>
<dbReference type="Pfam" id="PF00775">
    <property type="entry name" value="Dioxygenase_C"/>
    <property type="match status" value="1"/>
</dbReference>
<dbReference type="EMBL" id="CR925678">
    <property type="protein sequence ID" value="CAI27164.1"/>
    <property type="molecule type" value="Genomic_DNA"/>
</dbReference>
<organism evidence="6 7">
    <name type="scientific">Ehrlichia ruminantium (strain Welgevonden)</name>
    <dbReference type="NCBI Taxonomy" id="254945"/>
    <lineage>
        <taxon>Bacteria</taxon>
        <taxon>Pseudomonadati</taxon>
        <taxon>Pseudomonadota</taxon>
        <taxon>Alphaproteobacteria</taxon>
        <taxon>Rickettsiales</taxon>
        <taxon>Anaplasmataceae</taxon>
        <taxon>Ehrlichia</taxon>
    </lineage>
</organism>
<dbReference type="InterPro" id="IPR015889">
    <property type="entry name" value="Intradiol_dOase_core"/>
</dbReference>
<gene>
    <name evidence="6" type="ordered locus">ERWE_CDS_06700</name>
</gene>
<dbReference type="HOGENOM" id="CLU_089557_0_0_5"/>
<feature type="transmembrane region" description="Helical" evidence="4">
    <location>
        <begin position="21"/>
        <end position="41"/>
    </location>
</feature>
<dbReference type="InterPro" id="IPR050770">
    <property type="entry name" value="Intradiol_RC_Dioxygenase"/>
</dbReference>
<dbReference type="SUPFAM" id="SSF49482">
    <property type="entry name" value="Aromatic compound dioxygenase"/>
    <property type="match status" value="1"/>
</dbReference>
<dbReference type="CDD" id="cd03459">
    <property type="entry name" value="3_4-PCD"/>
    <property type="match status" value="1"/>
</dbReference>
<dbReference type="GeneID" id="33058303"/>
<keyword evidence="4" id="KW-0812">Transmembrane</keyword>
<name>A0A0H3M0C2_EHRRW</name>
<dbReference type="InterPro" id="IPR039387">
    <property type="entry name" value="3_4-PCD"/>
</dbReference>
<feature type="domain" description="Intradiol ring-cleavage dioxygenases" evidence="5">
    <location>
        <begin position="77"/>
        <end position="192"/>
    </location>
</feature>
<evidence type="ECO:0000313" key="6">
    <source>
        <dbReference type="EMBL" id="CAI27164.1"/>
    </source>
</evidence>
<keyword evidence="4" id="KW-0472">Membrane</keyword>
<dbReference type="PANTHER" id="PTHR33711">
    <property type="entry name" value="DIOXYGENASE, PUTATIVE (AFU_ORTHOLOGUE AFUA_2G02910)-RELATED"/>
    <property type="match status" value="1"/>
</dbReference>
<sequence length="244" mass="28144">MEHEILFTTTQRSDYGNKMNYLIKLLFCIFISITYTSIAVADDPVLVNCKKTPEIYDLNNKPNKFSLSNNLRRKMSSPATAEGELIYIVGRVTDINCIPITGANVFIWQTNAHGIYQQNPYDNDNRSELIPEELDMYDYQFIGSGKSVTDNLGNYSFITIMPGTNNKNKVPRIHFMLQHSEFPEFNTTMFFSGYDNNQDEKFKEINDIKLQNLLTAQYTINHLGIKTYHFNITIGSKNTHQSFK</sequence>
<dbReference type="InterPro" id="IPR000627">
    <property type="entry name" value="Intradiol_dOase_C"/>
</dbReference>
<dbReference type="PANTHER" id="PTHR33711:SF10">
    <property type="entry name" value="INTRADIOL RING-CLEAVAGE DIOXYGENASES DOMAIN-CONTAINING PROTEIN"/>
    <property type="match status" value="1"/>
</dbReference>
<dbReference type="RefSeq" id="WP_011155319.1">
    <property type="nucleotide sequence ID" value="NC_005295.2"/>
</dbReference>
<dbReference type="KEGG" id="erw:ERWE_CDS_06700"/>
<dbReference type="eggNOG" id="COG3485">
    <property type="taxonomic scope" value="Bacteria"/>
</dbReference>
<dbReference type="KEGG" id="eru:Erum6390"/>
<evidence type="ECO:0000256" key="3">
    <source>
        <dbReference type="ARBA" id="ARBA00023002"/>
    </source>
</evidence>
<dbReference type="AlphaFoldDB" id="A0A0H3M0C2"/>
<evidence type="ECO:0000256" key="2">
    <source>
        <dbReference type="ARBA" id="ARBA00022964"/>
    </source>
</evidence>
<dbReference type="GO" id="GO:0018578">
    <property type="term" value="F:protocatechuate 3,4-dioxygenase activity"/>
    <property type="evidence" value="ECO:0007669"/>
    <property type="project" value="InterPro"/>
</dbReference>
<proteinExistence type="inferred from homology"/>
<evidence type="ECO:0000313" key="7">
    <source>
        <dbReference type="Proteomes" id="UP000001021"/>
    </source>
</evidence>
<keyword evidence="3" id="KW-0560">Oxidoreductase</keyword>
<evidence type="ECO:0000256" key="4">
    <source>
        <dbReference type="SAM" id="Phobius"/>
    </source>
</evidence>
<keyword evidence="7" id="KW-1185">Reference proteome</keyword>